<feature type="region of interest" description="Disordered" evidence="2">
    <location>
        <begin position="90"/>
        <end position="109"/>
    </location>
</feature>
<evidence type="ECO:0000313" key="6">
    <source>
        <dbReference type="EnsemblMetazoa" id="GAUT047143-PA"/>
    </source>
</evidence>
<protein>
    <recommendedName>
        <fullName evidence="5">EGF-like domain-containing protein</fullName>
    </recommendedName>
</protein>
<sequence>MKAITNFLKVVFVLSTIVAVTDCCSSRILLLKEQTLKAIEQQKVQQQQSSQQPDENDRTEEVFEFQPQIEKYLQHVKDFINSIAINPNKTHAKETTNSTDRQSNLKDDTMSSSSIASLSSALQAKGLTTSDILKNPTSSDNLNDNPNYNFLQLYTFMSDVLSAPCTGEYSTDYCLNKGHCFIHLVGLFYCKCADGYVGERCESKYVYLDGSGGGGGGGGKIGEYVSPSSLSKQKPKILTARVVFSFPMLILLTIIYVSIGMSVIFKCQPIYKFTPQSWRLQQKANHLLYE</sequence>
<feature type="compositionally biased region" description="Polar residues" evidence="2">
    <location>
        <begin position="90"/>
        <end position="102"/>
    </location>
</feature>
<keyword evidence="3" id="KW-0812">Transmembrane</keyword>
<evidence type="ECO:0000256" key="3">
    <source>
        <dbReference type="SAM" id="Phobius"/>
    </source>
</evidence>
<dbReference type="STRING" id="7395.A0A1A9VTM8"/>
<accession>A0A1A9VTM8</accession>
<comment type="caution">
    <text evidence="1">Lacks conserved residue(s) required for the propagation of feature annotation.</text>
</comment>
<dbReference type="AlphaFoldDB" id="A0A1A9VTM8"/>
<dbReference type="SMART" id="SM00181">
    <property type="entry name" value="EGF"/>
    <property type="match status" value="1"/>
</dbReference>
<keyword evidence="7" id="KW-1185">Reference proteome</keyword>
<feature type="domain" description="EGF-like" evidence="5">
    <location>
        <begin position="161"/>
        <end position="202"/>
    </location>
</feature>
<keyword evidence="3" id="KW-0472">Membrane</keyword>
<dbReference type="PANTHER" id="PTHR12332">
    <property type="entry name" value="KEREN-RELATED"/>
    <property type="match status" value="1"/>
</dbReference>
<proteinExistence type="predicted"/>
<dbReference type="InterPro" id="IPR000742">
    <property type="entry name" value="EGF"/>
</dbReference>
<feature type="chain" id="PRO_5008399703" description="EGF-like domain-containing protein" evidence="4">
    <location>
        <begin position="24"/>
        <end position="290"/>
    </location>
</feature>
<dbReference type="InterPro" id="IPR043403">
    <property type="entry name" value="Gurken/Spitz"/>
</dbReference>
<dbReference type="GO" id="GO:0005154">
    <property type="term" value="F:epidermal growth factor receptor binding"/>
    <property type="evidence" value="ECO:0007669"/>
    <property type="project" value="InterPro"/>
</dbReference>
<dbReference type="GO" id="GO:0007173">
    <property type="term" value="P:epidermal growth factor receptor signaling pathway"/>
    <property type="evidence" value="ECO:0007669"/>
    <property type="project" value="InterPro"/>
</dbReference>
<evidence type="ECO:0000313" key="7">
    <source>
        <dbReference type="Proteomes" id="UP000078200"/>
    </source>
</evidence>
<keyword evidence="1" id="KW-0245">EGF-like domain</keyword>
<keyword evidence="4" id="KW-0732">Signal</keyword>
<evidence type="ECO:0000256" key="2">
    <source>
        <dbReference type="SAM" id="MobiDB-lite"/>
    </source>
</evidence>
<feature type="transmembrane region" description="Helical" evidence="3">
    <location>
        <begin position="242"/>
        <end position="265"/>
    </location>
</feature>
<evidence type="ECO:0000259" key="5">
    <source>
        <dbReference type="PROSITE" id="PS50026"/>
    </source>
</evidence>
<reference evidence="6" key="1">
    <citation type="submission" date="2020-05" db="UniProtKB">
        <authorList>
            <consortium name="EnsemblMetazoa"/>
        </authorList>
    </citation>
    <scope>IDENTIFICATION</scope>
    <source>
        <strain evidence="6">TTRI</strain>
    </source>
</reference>
<dbReference type="GO" id="GO:0048018">
    <property type="term" value="F:receptor ligand activity"/>
    <property type="evidence" value="ECO:0007669"/>
    <property type="project" value="InterPro"/>
</dbReference>
<dbReference type="Proteomes" id="UP000078200">
    <property type="component" value="Unassembled WGS sequence"/>
</dbReference>
<dbReference type="VEuPathDB" id="VectorBase:GAUT047143"/>
<dbReference type="PROSITE" id="PS01186">
    <property type="entry name" value="EGF_2"/>
    <property type="match status" value="1"/>
</dbReference>
<dbReference type="CDD" id="cd00054">
    <property type="entry name" value="EGF_CA"/>
    <property type="match status" value="1"/>
</dbReference>
<name>A0A1A9VTM8_GLOAU</name>
<dbReference type="EnsemblMetazoa" id="GAUT047143-RA">
    <property type="protein sequence ID" value="GAUT047143-PA"/>
    <property type="gene ID" value="GAUT047143"/>
</dbReference>
<dbReference type="Gene3D" id="2.10.25.10">
    <property type="entry name" value="Laminin"/>
    <property type="match status" value="1"/>
</dbReference>
<organism evidence="6 7">
    <name type="scientific">Glossina austeni</name>
    <name type="common">Savannah tsetse fly</name>
    <dbReference type="NCBI Taxonomy" id="7395"/>
    <lineage>
        <taxon>Eukaryota</taxon>
        <taxon>Metazoa</taxon>
        <taxon>Ecdysozoa</taxon>
        <taxon>Arthropoda</taxon>
        <taxon>Hexapoda</taxon>
        <taxon>Insecta</taxon>
        <taxon>Pterygota</taxon>
        <taxon>Neoptera</taxon>
        <taxon>Endopterygota</taxon>
        <taxon>Diptera</taxon>
        <taxon>Brachycera</taxon>
        <taxon>Muscomorpha</taxon>
        <taxon>Hippoboscoidea</taxon>
        <taxon>Glossinidae</taxon>
        <taxon>Glossina</taxon>
    </lineage>
</organism>
<keyword evidence="3" id="KW-1133">Transmembrane helix</keyword>
<feature type="disulfide bond" evidence="1">
    <location>
        <begin position="192"/>
        <end position="201"/>
    </location>
</feature>
<feature type="signal peptide" evidence="4">
    <location>
        <begin position="1"/>
        <end position="23"/>
    </location>
</feature>
<dbReference type="PROSITE" id="PS00022">
    <property type="entry name" value="EGF_1"/>
    <property type="match status" value="1"/>
</dbReference>
<dbReference type="SUPFAM" id="SSF57196">
    <property type="entry name" value="EGF/Laminin"/>
    <property type="match status" value="1"/>
</dbReference>
<evidence type="ECO:0000256" key="4">
    <source>
        <dbReference type="SAM" id="SignalP"/>
    </source>
</evidence>
<dbReference type="PANTHER" id="PTHR12332:SF1">
    <property type="entry name" value="KEREN-RELATED"/>
    <property type="match status" value="1"/>
</dbReference>
<keyword evidence="1" id="KW-1015">Disulfide bond</keyword>
<evidence type="ECO:0000256" key="1">
    <source>
        <dbReference type="PROSITE-ProRule" id="PRU00076"/>
    </source>
</evidence>
<dbReference type="PROSITE" id="PS50026">
    <property type="entry name" value="EGF_3"/>
    <property type="match status" value="1"/>
</dbReference>